<evidence type="ECO:0000256" key="5">
    <source>
        <dbReference type="ARBA" id="ARBA00022603"/>
    </source>
</evidence>
<evidence type="ECO:0000256" key="8">
    <source>
        <dbReference type="PROSITE-ProRule" id="PRU10016"/>
    </source>
</evidence>
<comment type="similarity">
    <text evidence="1">Belongs to the thymidylate synthase family.</text>
</comment>
<comment type="subunit">
    <text evidence="2">Homodimer.</text>
</comment>
<dbReference type="EC" id="2.1.1.45" evidence="3"/>
<dbReference type="PROSITE" id="PS00091">
    <property type="entry name" value="THYMIDYLATE_SYNTHASE"/>
    <property type="match status" value="1"/>
</dbReference>
<dbReference type="InterPro" id="IPR020940">
    <property type="entry name" value="Thymidylate_synthase_AS"/>
</dbReference>
<dbReference type="GO" id="GO:0004799">
    <property type="term" value="F:thymidylate synthase activity"/>
    <property type="evidence" value="ECO:0007669"/>
    <property type="project" value="UniProtKB-EC"/>
</dbReference>
<keyword evidence="5" id="KW-0489">Methyltransferase</keyword>
<dbReference type="Pfam" id="PF00303">
    <property type="entry name" value="Thymidylat_synt"/>
    <property type="match status" value="1"/>
</dbReference>
<evidence type="ECO:0000313" key="10">
    <source>
        <dbReference type="EMBL" id="AKU44368.1"/>
    </source>
</evidence>
<dbReference type="GeneID" id="26613246"/>
<dbReference type="InterPro" id="IPR036926">
    <property type="entry name" value="Thymidate_synth/dCMP_Mease_sf"/>
</dbReference>
<reference evidence="10 11" key="1">
    <citation type="journal article" date="2015" name="Genome Announc.">
        <title>Complete Genome Sequence of Carbapenemase-Producing Klebsiella pneumoniae Myophage Matisse.</title>
        <authorList>
            <person name="Provasek V.E."/>
            <person name="Lessor L.E."/>
            <person name="Cahill J.L."/>
            <person name="Rasche E.S."/>
            <person name="Kuty Everett G.F."/>
        </authorList>
    </citation>
    <scope>NUCLEOTIDE SEQUENCE [LARGE SCALE GENOMIC DNA]</scope>
</reference>
<evidence type="ECO:0000313" key="11">
    <source>
        <dbReference type="Proteomes" id="UP000203408"/>
    </source>
</evidence>
<dbReference type="GO" id="GO:0006231">
    <property type="term" value="P:dTMP biosynthetic process"/>
    <property type="evidence" value="ECO:0007669"/>
    <property type="project" value="InterPro"/>
</dbReference>
<evidence type="ECO:0000256" key="4">
    <source>
        <dbReference type="ARBA" id="ARBA00015931"/>
    </source>
</evidence>
<dbReference type="NCBIfam" id="TIGR03284">
    <property type="entry name" value="thym_sym"/>
    <property type="match status" value="1"/>
</dbReference>
<evidence type="ECO:0000256" key="3">
    <source>
        <dbReference type="ARBA" id="ARBA00011947"/>
    </source>
</evidence>
<dbReference type="HAMAP" id="MF_00008">
    <property type="entry name" value="Thymidy_synth_bact"/>
    <property type="match status" value="1"/>
</dbReference>
<dbReference type="GO" id="GO:0032259">
    <property type="term" value="P:methylation"/>
    <property type="evidence" value="ECO:0007669"/>
    <property type="project" value="UniProtKB-KW"/>
</dbReference>
<dbReference type="Proteomes" id="UP000203408">
    <property type="component" value="Segment"/>
</dbReference>
<sequence length="291" mass="33018">MKQYLDIIKLVLDNGVESTDRTGVGTIRIFGAQARWDLNRGFPATTCKKLFFKPCKHELQWFLSGSTNVEELRRMTWGENSDKRTIWDDNYEKQAIDLGYDSGYLGPIYGHQWRSFGSLYGDDDSYYGGSGVDQIAKVIEQLKSTPDDRGIIVSAWNPVDLDDMALRPCHCFFQFVVINGKLSLQWYQRSVDVFLGLPFNIASYALLTHIIADICGYEVGDLVWTGGDVHIYKNAVEQAKELLQPNRSPMPLPILKMPKVNSLLDLDQEFFDSITLEGYHNHGSLKAEMAV</sequence>
<dbReference type="InterPro" id="IPR000398">
    <property type="entry name" value="Thymidylate_synthase"/>
</dbReference>
<dbReference type="PRINTS" id="PR00108">
    <property type="entry name" value="THYMDSNTHASE"/>
</dbReference>
<keyword evidence="6" id="KW-0808">Transferase</keyword>
<keyword evidence="11" id="KW-1185">Reference proteome</keyword>
<protein>
    <recommendedName>
        <fullName evidence="4">Thymidylate synthase</fullName>
        <ecNumber evidence="3">2.1.1.45</ecNumber>
    </recommendedName>
</protein>
<accession>A0A0K1LQ91</accession>
<evidence type="ECO:0000256" key="1">
    <source>
        <dbReference type="ARBA" id="ARBA00009972"/>
    </source>
</evidence>
<dbReference type="EMBL" id="KT001918">
    <property type="protein sequence ID" value="AKU44368.1"/>
    <property type="molecule type" value="Genomic_DNA"/>
</dbReference>
<gene>
    <name evidence="10" type="ORF">CPT_Matisse64</name>
</gene>
<dbReference type="PANTHER" id="PTHR11548">
    <property type="entry name" value="THYMIDYLATE SYNTHASE 1"/>
    <property type="match status" value="1"/>
</dbReference>
<dbReference type="InterPro" id="IPR023451">
    <property type="entry name" value="Thymidate_synth/dCMP_Mease_dom"/>
</dbReference>
<dbReference type="InterPro" id="IPR045097">
    <property type="entry name" value="Thymidate_synth/dCMP_Mease"/>
</dbReference>
<proteinExistence type="inferred from homology"/>
<dbReference type="PANTHER" id="PTHR11548:SF1">
    <property type="entry name" value="THYMIDYLATE SYNTHASE 1"/>
    <property type="match status" value="1"/>
</dbReference>
<dbReference type="SUPFAM" id="SSF55831">
    <property type="entry name" value="Thymidylate synthase/dCMP hydroxymethylase"/>
    <property type="match status" value="1"/>
</dbReference>
<dbReference type="CDD" id="cd00351">
    <property type="entry name" value="TS_Pyrimidine_HMase"/>
    <property type="match status" value="1"/>
</dbReference>
<dbReference type="Gene3D" id="3.30.572.10">
    <property type="entry name" value="Thymidylate synthase/dCMP hydroxymethylase domain"/>
    <property type="match status" value="1"/>
</dbReference>
<dbReference type="RefSeq" id="YP_009194308.1">
    <property type="nucleotide sequence ID" value="NC_028750.1"/>
</dbReference>
<feature type="active site" evidence="8">
    <location>
        <position position="169"/>
    </location>
</feature>
<dbReference type="KEGG" id="vg:26613246"/>
<evidence type="ECO:0000256" key="7">
    <source>
        <dbReference type="ARBA" id="ARBA00022727"/>
    </source>
</evidence>
<evidence type="ECO:0000259" key="9">
    <source>
        <dbReference type="Pfam" id="PF00303"/>
    </source>
</evidence>
<evidence type="ECO:0000256" key="6">
    <source>
        <dbReference type="ARBA" id="ARBA00022679"/>
    </source>
</evidence>
<organism evidence="10 11">
    <name type="scientific">Klebsiella phage Matisse</name>
    <dbReference type="NCBI Taxonomy" id="1675607"/>
    <lineage>
        <taxon>Viruses</taxon>
        <taxon>Duplodnaviria</taxon>
        <taxon>Heunggongvirae</taxon>
        <taxon>Uroviricota</taxon>
        <taxon>Caudoviricetes</taxon>
        <taxon>Pantevenvirales</taxon>
        <taxon>Straboviridae</taxon>
        <taxon>Slopekvirus</taxon>
        <taxon>Slopekvirus matisse</taxon>
    </lineage>
</organism>
<keyword evidence="7" id="KW-0545">Nucleotide biosynthesis</keyword>
<evidence type="ECO:0000256" key="2">
    <source>
        <dbReference type="ARBA" id="ARBA00011738"/>
    </source>
</evidence>
<feature type="domain" description="Thymidylate synthase/dCMP hydroxymethylase" evidence="9">
    <location>
        <begin position="2"/>
        <end position="291"/>
    </location>
</feature>
<name>A0A0K1LQ91_9CAUD</name>